<dbReference type="InterPro" id="IPR002293">
    <property type="entry name" value="AA/rel_permease1"/>
</dbReference>
<proteinExistence type="predicted"/>
<name>A0A6G0W7T0_9STRA</name>
<dbReference type="GO" id="GO:0022857">
    <property type="term" value="F:transmembrane transporter activity"/>
    <property type="evidence" value="ECO:0007669"/>
    <property type="project" value="InterPro"/>
</dbReference>
<keyword evidence="7" id="KW-1185">Reference proteome</keyword>
<feature type="transmembrane region" description="Helical" evidence="5">
    <location>
        <begin position="153"/>
        <end position="177"/>
    </location>
</feature>
<evidence type="ECO:0000313" key="6">
    <source>
        <dbReference type="EMBL" id="KAF0723201.1"/>
    </source>
</evidence>
<comment type="caution">
    <text evidence="6">The sequence shown here is derived from an EMBL/GenBank/DDBJ whole genome shotgun (WGS) entry which is preliminary data.</text>
</comment>
<sequence length="179" mass="19574">METKADVFYELPTPKSSVTPRHSVLRQRVLHIPVVEEVVQKGPAFLYPEDDGTHETIVVPQDELDVIRDEMNKPKFQLSEWFATAISGNDIMSSIMYSAGIVVVKGGNLAPVCFAIVSFVLYLYRFIYSEAVMAIPLNGGSYNLLLNTTSKKVAAVAACLSTLCYLATSVVSATTAFTT</sequence>
<evidence type="ECO:0000256" key="4">
    <source>
        <dbReference type="ARBA" id="ARBA00023136"/>
    </source>
</evidence>
<feature type="transmembrane region" description="Helical" evidence="5">
    <location>
        <begin position="109"/>
        <end position="127"/>
    </location>
</feature>
<evidence type="ECO:0000256" key="1">
    <source>
        <dbReference type="ARBA" id="ARBA00004141"/>
    </source>
</evidence>
<dbReference type="VEuPathDB" id="FungiDB:AeMF1_009503"/>
<keyword evidence="4 5" id="KW-0472">Membrane</keyword>
<accession>A0A6G0W7T0</accession>
<dbReference type="AlphaFoldDB" id="A0A6G0W7T0"/>
<keyword evidence="3 5" id="KW-1133">Transmembrane helix</keyword>
<reference evidence="6 7" key="1">
    <citation type="submission" date="2019-07" db="EMBL/GenBank/DDBJ databases">
        <title>Genomics analysis of Aphanomyces spp. identifies a new class of oomycete effector associated with host adaptation.</title>
        <authorList>
            <person name="Gaulin E."/>
        </authorList>
    </citation>
    <scope>NUCLEOTIDE SEQUENCE [LARGE SCALE GENOMIC DNA]</scope>
    <source>
        <strain evidence="6 7">ATCC 201684</strain>
    </source>
</reference>
<comment type="subcellular location">
    <subcellularLocation>
        <location evidence="1">Membrane</location>
        <topology evidence="1">Multi-pass membrane protein</topology>
    </subcellularLocation>
</comment>
<evidence type="ECO:0000256" key="3">
    <source>
        <dbReference type="ARBA" id="ARBA00022989"/>
    </source>
</evidence>
<evidence type="ECO:0000313" key="7">
    <source>
        <dbReference type="Proteomes" id="UP000481153"/>
    </source>
</evidence>
<protein>
    <submittedName>
        <fullName evidence="6">Uncharacterized protein</fullName>
    </submittedName>
</protein>
<dbReference type="EMBL" id="VJMJ01000313">
    <property type="protein sequence ID" value="KAF0723201.1"/>
    <property type="molecule type" value="Genomic_DNA"/>
</dbReference>
<dbReference type="GO" id="GO:0016020">
    <property type="term" value="C:membrane"/>
    <property type="evidence" value="ECO:0007669"/>
    <property type="project" value="UniProtKB-SubCell"/>
</dbReference>
<dbReference type="Pfam" id="PF13520">
    <property type="entry name" value="AA_permease_2"/>
    <property type="match status" value="1"/>
</dbReference>
<dbReference type="Gene3D" id="1.20.1740.10">
    <property type="entry name" value="Amino acid/polyamine transporter I"/>
    <property type="match status" value="1"/>
</dbReference>
<keyword evidence="2 5" id="KW-0812">Transmembrane</keyword>
<gene>
    <name evidence="6" type="ORF">Ae201684_017820</name>
</gene>
<organism evidence="6 7">
    <name type="scientific">Aphanomyces euteiches</name>
    <dbReference type="NCBI Taxonomy" id="100861"/>
    <lineage>
        <taxon>Eukaryota</taxon>
        <taxon>Sar</taxon>
        <taxon>Stramenopiles</taxon>
        <taxon>Oomycota</taxon>
        <taxon>Saprolegniomycetes</taxon>
        <taxon>Saprolegniales</taxon>
        <taxon>Verrucalvaceae</taxon>
        <taxon>Aphanomyces</taxon>
    </lineage>
</organism>
<evidence type="ECO:0000256" key="5">
    <source>
        <dbReference type="SAM" id="Phobius"/>
    </source>
</evidence>
<dbReference type="Proteomes" id="UP000481153">
    <property type="component" value="Unassembled WGS sequence"/>
</dbReference>
<evidence type="ECO:0000256" key="2">
    <source>
        <dbReference type="ARBA" id="ARBA00022692"/>
    </source>
</evidence>